<dbReference type="Proteomes" id="UP000886501">
    <property type="component" value="Unassembled WGS sequence"/>
</dbReference>
<organism evidence="1 2">
    <name type="scientific">Thelephora ganbajun</name>
    <name type="common">Ganba fungus</name>
    <dbReference type="NCBI Taxonomy" id="370292"/>
    <lineage>
        <taxon>Eukaryota</taxon>
        <taxon>Fungi</taxon>
        <taxon>Dikarya</taxon>
        <taxon>Basidiomycota</taxon>
        <taxon>Agaricomycotina</taxon>
        <taxon>Agaricomycetes</taxon>
        <taxon>Thelephorales</taxon>
        <taxon>Thelephoraceae</taxon>
        <taxon>Thelephora</taxon>
    </lineage>
</organism>
<evidence type="ECO:0000313" key="2">
    <source>
        <dbReference type="Proteomes" id="UP000886501"/>
    </source>
</evidence>
<comment type="caution">
    <text evidence="1">The sequence shown here is derived from an EMBL/GenBank/DDBJ whole genome shotgun (WGS) entry which is preliminary data.</text>
</comment>
<evidence type="ECO:0000313" key="1">
    <source>
        <dbReference type="EMBL" id="KAF9646282.1"/>
    </source>
</evidence>
<reference evidence="1" key="2">
    <citation type="journal article" date="2020" name="Nat. Commun.">
        <title>Large-scale genome sequencing of mycorrhizal fungi provides insights into the early evolution of symbiotic traits.</title>
        <authorList>
            <person name="Miyauchi S."/>
            <person name="Kiss E."/>
            <person name="Kuo A."/>
            <person name="Drula E."/>
            <person name="Kohler A."/>
            <person name="Sanchez-Garcia M."/>
            <person name="Morin E."/>
            <person name="Andreopoulos B."/>
            <person name="Barry K.W."/>
            <person name="Bonito G."/>
            <person name="Buee M."/>
            <person name="Carver A."/>
            <person name="Chen C."/>
            <person name="Cichocki N."/>
            <person name="Clum A."/>
            <person name="Culley D."/>
            <person name="Crous P.W."/>
            <person name="Fauchery L."/>
            <person name="Girlanda M."/>
            <person name="Hayes R.D."/>
            <person name="Keri Z."/>
            <person name="LaButti K."/>
            <person name="Lipzen A."/>
            <person name="Lombard V."/>
            <person name="Magnuson J."/>
            <person name="Maillard F."/>
            <person name="Murat C."/>
            <person name="Nolan M."/>
            <person name="Ohm R.A."/>
            <person name="Pangilinan J."/>
            <person name="Pereira M.F."/>
            <person name="Perotto S."/>
            <person name="Peter M."/>
            <person name="Pfister S."/>
            <person name="Riley R."/>
            <person name="Sitrit Y."/>
            <person name="Stielow J.B."/>
            <person name="Szollosi G."/>
            <person name="Zifcakova L."/>
            <person name="Stursova M."/>
            <person name="Spatafora J.W."/>
            <person name="Tedersoo L."/>
            <person name="Vaario L.M."/>
            <person name="Yamada A."/>
            <person name="Yan M."/>
            <person name="Wang P."/>
            <person name="Xu J."/>
            <person name="Bruns T."/>
            <person name="Baldrian P."/>
            <person name="Vilgalys R."/>
            <person name="Dunand C."/>
            <person name="Henrissat B."/>
            <person name="Grigoriev I.V."/>
            <person name="Hibbett D."/>
            <person name="Nagy L.G."/>
            <person name="Martin F.M."/>
        </authorList>
    </citation>
    <scope>NUCLEOTIDE SEQUENCE</scope>
    <source>
        <strain evidence="1">P2</strain>
    </source>
</reference>
<keyword evidence="2" id="KW-1185">Reference proteome</keyword>
<dbReference type="EMBL" id="MU118062">
    <property type="protein sequence ID" value="KAF9646282.1"/>
    <property type="molecule type" value="Genomic_DNA"/>
</dbReference>
<protein>
    <submittedName>
        <fullName evidence="1">Uncharacterized protein</fullName>
    </submittedName>
</protein>
<sequence length="414" mass="46949">MSSGSSLEYGMSNLNITTPLEPTTLRSLQRYAPRQTELIESLLDPSYPNSHFRDPYSKHWVQFWLSAWDKDPDSLDVTEGFDRGPDATDEPIFLDEDDNQLPPRRDVMLKSDIMDNCWLFKCEKILIRSEYKEAEEFILSTRGAATVYDALLIVGDTGIGISPFCLAITGSQGLSSGRSVFLLRTLLRRLALKLPTALQIEPNRALLFYQGGVKEFTQLNSGSAYNPLKSTHDPLGRIWALVGSNLHEPATVFQESPFFVIGASTYNPVRHEWIRKIRTGFFYMKRWSLEEVMQVRSLIEPAPPSEKKLSYMHYMYGASLKDLFLFAERPEHYDNLINDEVARMSSPWEFYNLLRFANNATENFGHLASTMPLPDDRTSPERNLASKHIAGKVVDHLWGSNGIRGAGGFGGMFQ</sequence>
<name>A0ACB6Z9V9_THEGA</name>
<accession>A0ACB6Z9V9</accession>
<reference evidence="1" key="1">
    <citation type="submission" date="2019-10" db="EMBL/GenBank/DDBJ databases">
        <authorList>
            <consortium name="DOE Joint Genome Institute"/>
            <person name="Kuo A."/>
            <person name="Miyauchi S."/>
            <person name="Kiss E."/>
            <person name="Drula E."/>
            <person name="Kohler A."/>
            <person name="Sanchez-Garcia M."/>
            <person name="Andreopoulos B."/>
            <person name="Barry K.W."/>
            <person name="Bonito G."/>
            <person name="Buee M."/>
            <person name="Carver A."/>
            <person name="Chen C."/>
            <person name="Cichocki N."/>
            <person name="Clum A."/>
            <person name="Culley D."/>
            <person name="Crous P.W."/>
            <person name="Fauchery L."/>
            <person name="Girlanda M."/>
            <person name="Hayes R."/>
            <person name="Keri Z."/>
            <person name="Labutti K."/>
            <person name="Lipzen A."/>
            <person name="Lombard V."/>
            <person name="Magnuson J."/>
            <person name="Maillard F."/>
            <person name="Morin E."/>
            <person name="Murat C."/>
            <person name="Nolan M."/>
            <person name="Ohm R."/>
            <person name="Pangilinan J."/>
            <person name="Pereira M."/>
            <person name="Perotto S."/>
            <person name="Peter M."/>
            <person name="Riley R."/>
            <person name="Sitrit Y."/>
            <person name="Stielow B."/>
            <person name="Szollosi G."/>
            <person name="Zifcakova L."/>
            <person name="Stursova M."/>
            <person name="Spatafora J.W."/>
            <person name="Tedersoo L."/>
            <person name="Vaario L.-M."/>
            <person name="Yamada A."/>
            <person name="Yan M."/>
            <person name="Wang P."/>
            <person name="Xu J."/>
            <person name="Bruns T."/>
            <person name="Baldrian P."/>
            <person name="Vilgalys R."/>
            <person name="Henrissat B."/>
            <person name="Grigoriev I.V."/>
            <person name="Hibbett D."/>
            <person name="Nagy L.G."/>
            <person name="Martin F.M."/>
        </authorList>
    </citation>
    <scope>NUCLEOTIDE SEQUENCE</scope>
    <source>
        <strain evidence="1">P2</strain>
    </source>
</reference>
<proteinExistence type="predicted"/>
<gene>
    <name evidence="1" type="ORF">BDM02DRAFT_3271061</name>
</gene>